<reference evidence="2 3" key="1">
    <citation type="submission" date="2016-05" db="EMBL/GenBank/DDBJ databases">
        <title>Microbial solvent formation.</title>
        <authorList>
            <person name="Poehlein A."/>
            <person name="Montoya Solano J.D."/>
            <person name="Flitsch S."/>
            <person name="Krabben P."/>
            <person name="Duerre P."/>
            <person name="Daniel R."/>
        </authorList>
    </citation>
    <scope>NUCLEOTIDE SEQUENCE [LARGE SCALE GENOMIC DNA]</scope>
    <source>
        <strain evidence="2 3">DSM 2619</strain>
    </source>
</reference>
<dbReference type="STRING" id="29367.CLPUN_13150"/>
<evidence type="ECO:0000259" key="1">
    <source>
        <dbReference type="Pfam" id="PF01882"/>
    </source>
</evidence>
<dbReference type="Proteomes" id="UP000190890">
    <property type="component" value="Unassembled WGS sequence"/>
</dbReference>
<keyword evidence="3" id="KW-1185">Reference proteome</keyword>
<dbReference type="SUPFAM" id="SSF53300">
    <property type="entry name" value="vWA-like"/>
    <property type="match status" value="1"/>
</dbReference>
<gene>
    <name evidence="2" type="ORF">CLPUN_13150</name>
</gene>
<evidence type="ECO:0000313" key="3">
    <source>
        <dbReference type="Proteomes" id="UP000190890"/>
    </source>
</evidence>
<dbReference type="InterPro" id="IPR002881">
    <property type="entry name" value="DUF58"/>
</dbReference>
<feature type="domain" description="DUF58" evidence="1">
    <location>
        <begin position="46"/>
        <end position="253"/>
    </location>
</feature>
<organism evidence="2 3">
    <name type="scientific">Clostridium puniceum</name>
    <dbReference type="NCBI Taxonomy" id="29367"/>
    <lineage>
        <taxon>Bacteria</taxon>
        <taxon>Bacillati</taxon>
        <taxon>Bacillota</taxon>
        <taxon>Clostridia</taxon>
        <taxon>Eubacteriales</taxon>
        <taxon>Clostridiaceae</taxon>
        <taxon>Clostridium</taxon>
    </lineage>
</organism>
<dbReference type="InterPro" id="IPR036465">
    <property type="entry name" value="vWFA_dom_sf"/>
</dbReference>
<dbReference type="RefSeq" id="WP_077846522.1">
    <property type="nucleotide sequence ID" value="NZ_LZZM01000080.1"/>
</dbReference>
<dbReference type="Pfam" id="PF01882">
    <property type="entry name" value="DUF58"/>
    <property type="match status" value="1"/>
</dbReference>
<dbReference type="EMBL" id="LZZM01000080">
    <property type="protein sequence ID" value="OOM80649.1"/>
    <property type="molecule type" value="Genomic_DNA"/>
</dbReference>
<comment type="caution">
    <text evidence="2">The sequence shown here is derived from an EMBL/GenBank/DDBJ whole genome shotgun (WGS) entry which is preliminary data.</text>
</comment>
<dbReference type="PANTHER" id="PTHR33608">
    <property type="entry name" value="BLL2464 PROTEIN"/>
    <property type="match status" value="1"/>
</dbReference>
<name>A0A1S8TSN9_9CLOT</name>
<evidence type="ECO:0000313" key="2">
    <source>
        <dbReference type="EMBL" id="OOM80649.1"/>
    </source>
</evidence>
<dbReference type="OrthoDB" id="9776116at2"/>
<protein>
    <recommendedName>
        <fullName evidence="1">DUF58 domain-containing protein</fullName>
    </recommendedName>
</protein>
<proteinExistence type="predicted"/>
<dbReference type="AlphaFoldDB" id="A0A1S8TSN9"/>
<accession>A0A1S8TSN9</accession>
<sequence length="294" mass="33684">MEERIFNEDFFKKLNKINLNINLRLSNGAQGGRKSKAKGASVEFSDFREYMPGDDFRRVDWNAYGRLDKLFIKVFMEEREGVFNFFLDKSKSMDYGKDSKKNKALQIIGALTYIALNNLDRVYVNVAEEANLSLLRGGTGKKGFRMVLKELENIEFNGATKLSEAIVKRRINNKGVSIIVSDFFNNQGIDSIEQGLKYLAYKKQQIVLVQILADEEINPAIEEEITLIDSETGERVKLNLNYKVIEAYKKALTDFNEKLRHLATKYGGTLISVNTSKSLEEIILNDFGRQRVIY</sequence>
<dbReference type="PANTHER" id="PTHR33608:SF7">
    <property type="entry name" value="DUF58 DOMAIN-CONTAINING PROTEIN"/>
    <property type="match status" value="1"/>
</dbReference>